<keyword evidence="4" id="KW-1185">Reference proteome</keyword>
<dbReference type="Proteomes" id="UP001177023">
    <property type="component" value="Unassembled WGS sequence"/>
</dbReference>
<proteinExistence type="predicted"/>
<dbReference type="EMBL" id="CATQJA010002648">
    <property type="protein sequence ID" value="CAJ0577129.1"/>
    <property type="molecule type" value="Genomic_DNA"/>
</dbReference>
<dbReference type="GO" id="GO:0005737">
    <property type="term" value="C:cytoplasm"/>
    <property type="evidence" value="ECO:0007669"/>
    <property type="project" value="UniProtKB-ARBA"/>
</dbReference>
<evidence type="ECO:0000313" key="3">
    <source>
        <dbReference type="EMBL" id="CAJ0577129.1"/>
    </source>
</evidence>
<comment type="caution">
    <text evidence="3">The sequence shown here is derived from an EMBL/GenBank/DDBJ whole genome shotgun (WGS) entry which is preliminary data.</text>
</comment>
<dbReference type="InterPro" id="IPR002913">
    <property type="entry name" value="START_lipid-bd_dom"/>
</dbReference>
<feature type="region of interest" description="Disordered" evidence="1">
    <location>
        <begin position="270"/>
        <end position="365"/>
    </location>
</feature>
<feature type="non-terminal residue" evidence="3">
    <location>
        <position position="365"/>
    </location>
</feature>
<dbReference type="InterPro" id="IPR023393">
    <property type="entry name" value="START-like_dom_sf"/>
</dbReference>
<evidence type="ECO:0000313" key="4">
    <source>
        <dbReference type="Proteomes" id="UP001177023"/>
    </source>
</evidence>
<feature type="domain" description="START" evidence="2">
    <location>
        <begin position="82"/>
        <end position="151"/>
    </location>
</feature>
<gene>
    <name evidence="3" type="ORF">MSPICULIGERA_LOCUS15407</name>
</gene>
<dbReference type="InterPro" id="IPR051213">
    <property type="entry name" value="START_lipid_transfer"/>
</dbReference>
<dbReference type="Gene3D" id="3.30.530.20">
    <property type="match status" value="2"/>
</dbReference>
<protein>
    <recommendedName>
        <fullName evidence="2">START domain-containing protein</fullName>
    </recommendedName>
</protein>
<evidence type="ECO:0000259" key="2">
    <source>
        <dbReference type="PROSITE" id="PS50848"/>
    </source>
</evidence>
<dbReference type="AlphaFoldDB" id="A0AA36CXY5"/>
<dbReference type="PROSITE" id="PS50848">
    <property type="entry name" value="START"/>
    <property type="match status" value="1"/>
</dbReference>
<organism evidence="3 4">
    <name type="scientific">Mesorhabditis spiculigera</name>
    <dbReference type="NCBI Taxonomy" id="96644"/>
    <lineage>
        <taxon>Eukaryota</taxon>
        <taxon>Metazoa</taxon>
        <taxon>Ecdysozoa</taxon>
        <taxon>Nematoda</taxon>
        <taxon>Chromadorea</taxon>
        <taxon>Rhabditida</taxon>
        <taxon>Rhabditina</taxon>
        <taxon>Rhabditomorpha</taxon>
        <taxon>Rhabditoidea</taxon>
        <taxon>Rhabditidae</taxon>
        <taxon>Mesorhabditinae</taxon>
        <taxon>Mesorhabditis</taxon>
    </lineage>
</organism>
<dbReference type="SUPFAM" id="SSF55961">
    <property type="entry name" value="Bet v1-like"/>
    <property type="match status" value="1"/>
</dbReference>
<accession>A0AA36CXY5</accession>
<sequence>MFVSRYWYQNVVQYALRAQLLTRLARKSGWHRKAQNFRPCCPNVLWALAGGFFTLQQEQIGGEELTKDEKQLFDSGTSAFTKNGWELLYEDKEKNINVYRRQIRVDGQEVYEYRVAGTFVDITPRNYIDAQNDVTYRSEWDQNVLKLEVMEDSGNKQGVPTSSGKNVRVSTYSSHCAVRAHTSVDEKGLDYVLTYFDNPEANIPRYVYNWIVNQGGPYFVHAAAKKLETTNRKLQSVFPPTLQKKSEPLKLAPSPAKCPVNCPVHCPKTAESASTEENEKTAGDAIPVRVAQTKKQPEAAATKINTPSNKSDETADDCPAPKEDLPGRKLLDTIANPTIAKGKTTAADTQGTDEPCPDLASRTVD</sequence>
<evidence type="ECO:0000256" key="1">
    <source>
        <dbReference type="SAM" id="MobiDB-lite"/>
    </source>
</evidence>
<dbReference type="GO" id="GO:0008289">
    <property type="term" value="F:lipid binding"/>
    <property type="evidence" value="ECO:0007669"/>
    <property type="project" value="InterPro"/>
</dbReference>
<feature type="compositionally biased region" description="Basic and acidic residues" evidence="1">
    <location>
        <begin position="319"/>
        <end position="331"/>
    </location>
</feature>
<dbReference type="PANTHER" id="PTHR19308">
    <property type="entry name" value="PHOSPHATIDYLCHOLINE TRANSFER PROTEIN"/>
    <property type="match status" value="1"/>
</dbReference>
<reference evidence="3" key="1">
    <citation type="submission" date="2023-06" db="EMBL/GenBank/DDBJ databases">
        <authorList>
            <person name="Delattre M."/>
        </authorList>
    </citation>
    <scope>NUCLEOTIDE SEQUENCE</scope>
    <source>
        <strain evidence="3">AF72</strain>
    </source>
</reference>
<name>A0AA36CXY5_9BILA</name>
<dbReference type="PANTHER" id="PTHR19308:SF8">
    <property type="entry name" value="STAR-RELATED LIPID TRANSFER PROTEIN 7, MITOCHONDRIAL"/>
    <property type="match status" value="1"/>
</dbReference>